<sequence length="582" mass="67582">MSSIKRTGINIIICVFIVFCVHGQYTLYSQNKLYQAKKNTPLKEISGTVSSLGILLKDVNVVVKNTNRGAKTNNKGFYVIKAKEGEILKFTFVGMIPLEIIIEDITEVLNIEMNAIVNNLKEVTVNNKRKRKDKSGLMGRPDVLTTTFGNINTEKVGYSINYINGANLNLAAIDLWTAIRYKMPKLSRGISFSLNTHPIWDIDGVIYETINGRPLPPMDLVNVKDVYVIRSLAGTVKYGAAGSNGVIVVRTKSSTFDDKPIASKTKLYSNKKYYKEDAVTFKNFGITQPDYFEAFDSILNLQQAYLEYQRLQPSYKNQFEFYFDMANYFQQIYKDEKGSLKILSKIDTQFERNPEVLKVLAYTYQKRGLDQKALKVYKKIIKLRPSYAQSFRDLANAYTNLNQYQNAWKMYMNYFYRGNNIENEGIGQIIYSEMEALFVQHKKQANIKELFLVRDSANITKDVRMVFEWNTSEAEFDIEFVNPQKQVYNFKHTLLENNSRIKHEKTQGYSSETFFIEKLNKGNWFINFTYYGNKKHVSTYLKLAVYYNWGKPNQTKDIHLFKLKDKNIKWQLLALNNDFLLR</sequence>
<reference evidence="4" key="1">
    <citation type="submission" date="2015-12" db="EMBL/GenBank/DDBJ databases">
        <title>Complete genome sequence of Lutibacter profundus strain LP1.</title>
        <authorList>
            <person name="Wissuwa J."/>
            <person name="Le Moine Bauer S."/>
            <person name="Stokke R."/>
            <person name="Dahle H."/>
            <person name="Steen I.H."/>
        </authorList>
    </citation>
    <scope>NUCLEOTIDE SEQUENCE [LARGE SCALE GENOMIC DNA]</scope>
    <source>
        <strain evidence="4">LP1</strain>
    </source>
</reference>
<dbReference type="Gene3D" id="1.25.40.10">
    <property type="entry name" value="Tetratricopeptide repeat domain"/>
    <property type="match status" value="1"/>
</dbReference>
<proteinExistence type="predicted"/>
<dbReference type="InterPro" id="IPR011990">
    <property type="entry name" value="TPR-like_helical_dom_sf"/>
</dbReference>
<keyword evidence="2" id="KW-0472">Membrane</keyword>
<dbReference type="PROSITE" id="PS50005">
    <property type="entry name" value="TPR"/>
    <property type="match status" value="1"/>
</dbReference>
<gene>
    <name evidence="3" type="ORF">Lupro_11425</name>
</gene>
<dbReference type="InterPro" id="IPR008969">
    <property type="entry name" value="CarboxyPept-like_regulatory"/>
</dbReference>
<evidence type="ECO:0000313" key="4">
    <source>
        <dbReference type="Proteomes" id="UP000059672"/>
    </source>
</evidence>
<feature type="transmembrane region" description="Helical" evidence="2">
    <location>
        <begin position="7"/>
        <end position="28"/>
    </location>
</feature>
<keyword evidence="2" id="KW-0812">Transmembrane</keyword>
<reference evidence="3 4" key="2">
    <citation type="journal article" date="2016" name="Int. J. Syst. Evol. Microbiol.">
        <title>Lutibacter profundi sp. nov., isolated from a deep-sea hydrothermal system on the Arctic Mid-Ocean Ridge and emended description of the genus Lutibacter.</title>
        <authorList>
            <person name="Le Moine Bauer S."/>
            <person name="Roalkvam I."/>
            <person name="Steen I.H."/>
            <person name="Dahle H."/>
        </authorList>
    </citation>
    <scope>NUCLEOTIDE SEQUENCE [LARGE SCALE GENOMIC DNA]</scope>
    <source>
        <strain evidence="3 4">LP1</strain>
    </source>
</reference>
<keyword evidence="2" id="KW-1133">Transmembrane helix</keyword>
<keyword evidence="4" id="KW-1185">Reference proteome</keyword>
<evidence type="ECO:0000313" key="3">
    <source>
        <dbReference type="EMBL" id="AMC11837.1"/>
    </source>
</evidence>
<dbReference type="AlphaFoldDB" id="A0A0X8G848"/>
<evidence type="ECO:0000256" key="2">
    <source>
        <dbReference type="SAM" id="Phobius"/>
    </source>
</evidence>
<accession>A0A0X8G848</accession>
<organism evidence="3 4">
    <name type="scientific">Lutibacter profundi</name>
    <dbReference type="NCBI Taxonomy" id="1622118"/>
    <lineage>
        <taxon>Bacteria</taxon>
        <taxon>Pseudomonadati</taxon>
        <taxon>Bacteroidota</taxon>
        <taxon>Flavobacteriia</taxon>
        <taxon>Flavobacteriales</taxon>
        <taxon>Flavobacteriaceae</taxon>
        <taxon>Lutibacter</taxon>
    </lineage>
</organism>
<name>A0A0X8G848_9FLAO</name>
<dbReference type="SUPFAM" id="SSF49464">
    <property type="entry name" value="Carboxypeptidase regulatory domain-like"/>
    <property type="match status" value="1"/>
</dbReference>
<feature type="repeat" description="TPR" evidence="1">
    <location>
        <begin position="354"/>
        <end position="387"/>
    </location>
</feature>
<dbReference type="EMBL" id="CP013355">
    <property type="protein sequence ID" value="AMC11837.1"/>
    <property type="molecule type" value="Genomic_DNA"/>
</dbReference>
<dbReference type="KEGG" id="lut:Lupro_11425"/>
<dbReference type="Proteomes" id="UP000059672">
    <property type="component" value="Chromosome"/>
</dbReference>
<dbReference type="STRING" id="1622118.Lupro_11425"/>
<evidence type="ECO:0000256" key="1">
    <source>
        <dbReference type="PROSITE-ProRule" id="PRU00339"/>
    </source>
</evidence>
<keyword evidence="1" id="KW-0802">TPR repeat</keyword>
<dbReference type="PATRIC" id="fig|1622118.3.peg.2347"/>
<dbReference type="RefSeq" id="WP_068210391.1">
    <property type="nucleotide sequence ID" value="NZ_CP013355.1"/>
</dbReference>
<dbReference type="SUPFAM" id="SSF56935">
    <property type="entry name" value="Porins"/>
    <property type="match status" value="1"/>
</dbReference>
<dbReference type="SUPFAM" id="SSF48452">
    <property type="entry name" value="TPR-like"/>
    <property type="match status" value="1"/>
</dbReference>
<protein>
    <submittedName>
        <fullName evidence="3">Uncharacterized protein</fullName>
    </submittedName>
</protein>
<dbReference type="Pfam" id="PF13715">
    <property type="entry name" value="CarbopepD_reg_2"/>
    <property type="match status" value="1"/>
</dbReference>
<dbReference type="InterPro" id="IPR019734">
    <property type="entry name" value="TPR_rpt"/>
</dbReference>
<dbReference type="OrthoDB" id="1079187at2"/>